<gene>
    <name evidence="1" type="primary">MLCL581.31</name>
</gene>
<sequence>MMPPVIAQFLDVGHVAVSAFSGLRYVMYVTATMPLCYGECSQLGPALISSSCKYKRNFAARSPPLTGKHRDYRLLNVLL</sequence>
<reference evidence="1" key="2">
    <citation type="submission" date="1997-06" db="EMBL/GenBank/DDBJ databases">
        <authorList>
            <person name="Oliver K."/>
            <person name="Harris D."/>
        </authorList>
    </citation>
    <scope>NUCLEOTIDE SEQUENCE</scope>
</reference>
<reference evidence="1" key="1">
    <citation type="journal article" date="1993" name="Mol. Microbiol.">
        <title>Use of an ordered cosmid library to deduce the genomic organization of Mycobacterium leprae.</title>
        <authorList>
            <person name="Eiglmeier K."/>
            <person name="Honore N."/>
            <person name="Woods S.A."/>
            <person name="Caudron B."/>
            <person name="Cole S.T."/>
        </authorList>
    </citation>
    <scope>NUCLEOTIDE SEQUENCE</scope>
</reference>
<reference evidence="1" key="3">
    <citation type="submission" date="1997-06" db="EMBL/GenBank/DDBJ databases">
        <authorList>
            <person name="Parkhill J."/>
            <person name="Barrell B.G."/>
            <person name="Rajandream M.A."/>
        </authorList>
    </citation>
    <scope>NUCLEOTIDE SEQUENCE</scope>
</reference>
<accession>O07159</accession>
<name>O07159_MYCLR</name>
<proteinExistence type="predicted"/>
<protein>
    <submittedName>
        <fullName evidence="1">Uncharacterized protein</fullName>
    </submittedName>
</protein>
<dbReference type="EMBL" id="Z96801">
    <property type="protein sequence ID" value="CAB09648.1"/>
    <property type="molecule type" value="Genomic_DNA"/>
</dbReference>
<organism evidence="1">
    <name type="scientific">Mycobacterium leprae</name>
    <dbReference type="NCBI Taxonomy" id="1769"/>
    <lineage>
        <taxon>Bacteria</taxon>
        <taxon>Bacillati</taxon>
        <taxon>Actinomycetota</taxon>
        <taxon>Actinomycetes</taxon>
        <taxon>Mycobacteriales</taxon>
        <taxon>Mycobacteriaceae</taxon>
        <taxon>Mycobacterium</taxon>
    </lineage>
</organism>
<dbReference type="AlphaFoldDB" id="O07159"/>
<evidence type="ECO:0000313" key="1">
    <source>
        <dbReference type="EMBL" id="CAB09648.1"/>
    </source>
</evidence>